<dbReference type="InterPro" id="IPR001678">
    <property type="entry name" value="MeTrfase_RsmB-F_NOP2_dom"/>
</dbReference>
<dbReference type="CDD" id="cd02440">
    <property type="entry name" value="AdoMet_MTases"/>
    <property type="match status" value="1"/>
</dbReference>
<dbReference type="RefSeq" id="WP_200239563.1">
    <property type="nucleotide sequence ID" value="NZ_NRRV01000042.1"/>
</dbReference>
<comment type="function">
    <text evidence="1">Specifically methylates the cytosine at position 967 (m5C967) of 16S rRNA.</text>
</comment>
<feature type="domain" description="SAM-dependent MTase RsmB/NOP-type" evidence="15">
    <location>
        <begin position="190"/>
        <end position="464"/>
    </location>
</feature>
<evidence type="ECO:0000256" key="8">
    <source>
        <dbReference type="ARBA" id="ARBA00022691"/>
    </source>
</evidence>
<feature type="binding site" evidence="13">
    <location>
        <begin position="280"/>
        <end position="286"/>
    </location>
    <ligand>
        <name>S-adenosyl-L-methionine</name>
        <dbReference type="ChEBI" id="CHEBI:59789"/>
    </ligand>
</feature>
<dbReference type="SUPFAM" id="SSF53335">
    <property type="entry name" value="S-adenosyl-L-methionine-dependent methyltransferases"/>
    <property type="match status" value="1"/>
</dbReference>
<organism evidence="16 17">
    <name type="scientific">Thiohalocapsa halophila</name>
    <dbReference type="NCBI Taxonomy" id="69359"/>
    <lineage>
        <taxon>Bacteria</taxon>
        <taxon>Pseudomonadati</taxon>
        <taxon>Pseudomonadota</taxon>
        <taxon>Gammaproteobacteria</taxon>
        <taxon>Chromatiales</taxon>
        <taxon>Chromatiaceae</taxon>
        <taxon>Thiohalocapsa</taxon>
    </lineage>
</organism>
<comment type="similarity">
    <text evidence="13">Belongs to the class I-like SAM-binding methyltransferase superfamily. RsmB/NOP family.</text>
</comment>
<evidence type="ECO:0000256" key="9">
    <source>
        <dbReference type="ARBA" id="ARBA00022884"/>
    </source>
</evidence>
<dbReference type="EMBL" id="NRRV01000042">
    <property type="protein sequence ID" value="MBK1632204.1"/>
    <property type="molecule type" value="Genomic_DNA"/>
</dbReference>
<sequence length="465" mass="49149">MAEPTRRGAPGRRGRRGQGAQTRQGDAPGAELRAAAAGVVHAVRVEGRSLTAALAQAAATVPARDQPLLAELCYGTLRLLPRLEALIAILLARPLRRADRILNALMAVGLYQLVSTRIPAHAAVAATVDATRALGRARAAGLVNAALRRFQREREQLLGRVGTALDDPALLPDWLVQRLQAAWPEHWRRIVAVSNQHPPMALRVNRLRQPRAAYAEALAAADIAARPLAGLDTALLLDTPVPVQRLPGFAEGGVSVQDAAAQCAAVLLDPQPGERVLDACAAPGNKTAHLLEHAGGELSLTAVDVDAERLAPLRENLARLGLSARVLAADARDAAADWPGAPYDAILLDAPCSATGVIRRHPDIKYLRREADIPALAATQDALLAALWPLLRPGGRLLYATCSVLPEENQQRVGAFLAARADAQELALTLPTGIGEALPCAPGVQLLPTAEGGDGFYFALLERLP</sequence>
<evidence type="ECO:0000256" key="5">
    <source>
        <dbReference type="ARBA" id="ARBA00022552"/>
    </source>
</evidence>
<keyword evidence="9 13" id="KW-0694">RNA-binding</keyword>
<evidence type="ECO:0000256" key="12">
    <source>
        <dbReference type="ARBA" id="ARBA00047283"/>
    </source>
</evidence>
<evidence type="ECO:0000256" key="6">
    <source>
        <dbReference type="ARBA" id="ARBA00022603"/>
    </source>
</evidence>
<accession>A0ABS1CK25</accession>
<feature type="binding site" evidence="13">
    <location>
        <position position="304"/>
    </location>
    <ligand>
        <name>S-adenosyl-L-methionine</name>
        <dbReference type="ChEBI" id="CHEBI:59789"/>
    </ligand>
</feature>
<keyword evidence="17" id="KW-1185">Reference proteome</keyword>
<reference evidence="16 17" key="1">
    <citation type="journal article" date="2020" name="Microorganisms">
        <title>Osmotic Adaptation and Compatible Solute Biosynthesis of Phototrophic Bacteria as Revealed from Genome Analyses.</title>
        <authorList>
            <person name="Imhoff J.F."/>
            <person name="Rahn T."/>
            <person name="Kunzel S."/>
            <person name="Keller A."/>
            <person name="Neulinger S.C."/>
        </authorList>
    </citation>
    <scope>NUCLEOTIDE SEQUENCE [LARGE SCALE GENOMIC DNA]</scope>
    <source>
        <strain evidence="16 17">DSM 6210</strain>
    </source>
</reference>
<dbReference type="EC" id="2.1.1.176" evidence="3"/>
<evidence type="ECO:0000256" key="13">
    <source>
        <dbReference type="PROSITE-ProRule" id="PRU01023"/>
    </source>
</evidence>
<evidence type="ECO:0000313" key="17">
    <source>
        <dbReference type="Proteomes" id="UP000748752"/>
    </source>
</evidence>
<dbReference type="InterPro" id="IPR049560">
    <property type="entry name" value="MeTrfase_RsmB-F_NOP2_cat"/>
</dbReference>
<feature type="binding site" evidence="13">
    <location>
        <position position="349"/>
    </location>
    <ligand>
        <name>S-adenosyl-L-methionine</name>
        <dbReference type="ChEBI" id="CHEBI:59789"/>
    </ligand>
</feature>
<dbReference type="InterPro" id="IPR023267">
    <property type="entry name" value="RCMT"/>
</dbReference>
<evidence type="ECO:0000256" key="4">
    <source>
        <dbReference type="ARBA" id="ARBA00022490"/>
    </source>
</evidence>
<evidence type="ECO:0000259" key="15">
    <source>
        <dbReference type="PROSITE" id="PS51686"/>
    </source>
</evidence>
<evidence type="ECO:0000256" key="3">
    <source>
        <dbReference type="ARBA" id="ARBA00012140"/>
    </source>
</evidence>
<feature type="active site" description="Nucleophile" evidence="13">
    <location>
        <position position="402"/>
    </location>
</feature>
<evidence type="ECO:0000256" key="2">
    <source>
        <dbReference type="ARBA" id="ARBA00004496"/>
    </source>
</evidence>
<dbReference type="Pfam" id="PF22458">
    <property type="entry name" value="RsmF-B_ferredox"/>
    <property type="match status" value="1"/>
</dbReference>
<comment type="subcellular location">
    <subcellularLocation>
        <location evidence="2">Cytoplasm</location>
    </subcellularLocation>
</comment>
<protein>
    <recommendedName>
        <fullName evidence="3">16S rRNA (cytosine(967)-C(5))-methyltransferase</fullName>
        <ecNumber evidence="3">2.1.1.176</ecNumber>
    </recommendedName>
    <alternativeName>
        <fullName evidence="10">16S rRNA m5C967 methyltransferase</fullName>
    </alternativeName>
    <alternativeName>
        <fullName evidence="11">rRNA (cytosine-C(5)-)-methyltransferase RsmB</fullName>
    </alternativeName>
</protein>
<dbReference type="Gene3D" id="3.40.50.150">
    <property type="entry name" value="Vaccinia Virus protein VP39"/>
    <property type="match status" value="1"/>
</dbReference>
<evidence type="ECO:0000256" key="1">
    <source>
        <dbReference type="ARBA" id="ARBA00002724"/>
    </source>
</evidence>
<dbReference type="SUPFAM" id="SSF48013">
    <property type="entry name" value="NusB-like"/>
    <property type="match status" value="1"/>
</dbReference>
<dbReference type="PANTHER" id="PTHR22807">
    <property type="entry name" value="NOP2 YEAST -RELATED NOL1/NOP2/FMU SUN DOMAIN-CONTAINING"/>
    <property type="match status" value="1"/>
</dbReference>
<evidence type="ECO:0000256" key="7">
    <source>
        <dbReference type="ARBA" id="ARBA00022679"/>
    </source>
</evidence>
<dbReference type="InterPro" id="IPR054728">
    <property type="entry name" value="RsmB-like_ferredoxin"/>
</dbReference>
<dbReference type="Gene3D" id="3.30.70.1170">
    <property type="entry name" value="Sun protein, domain 3"/>
    <property type="match status" value="1"/>
</dbReference>
<keyword evidence="5" id="KW-0698">rRNA processing</keyword>
<keyword evidence="8 13" id="KW-0949">S-adenosyl-L-methionine</keyword>
<gene>
    <name evidence="16" type="ORF">CKO31_15955</name>
</gene>
<dbReference type="NCBIfam" id="NF008149">
    <property type="entry name" value="PRK10901.1"/>
    <property type="match status" value="1"/>
</dbReference>
<keyword evidence="6 13" id="KW-0489">Methyltransferase</keyword>
<comment type="caution">
    <text evidence="16">The sequence shown here is derived from an EMBL/GenBank/DDBJ whole genome shotgun (WGS) entry which is preliminary data.</text>
</comment>
<dbReference type="InterPro" id="IPR006027">
    <property type="entry name" value="NusB_RsmB_TIM44"/>
</dbReference>
<dbReference type="PROSITE" id="PS51686">
    <property type="entry name" value="SAM_MT_RSMB_NOP"/>
    <property type="match status" value="1"/>
</dbReference>
<keyword evidence="4" id="KW-0963">Cytoplasm</keyword>
<dbReference type="Pfam" id="PF01029">
    <property type="entry name" value="NusB"/>
    <property type="match status" value="1"/>
</dbReference>
<dbReference type="Pfam" id="PF01189">
    <property type="entry name" value="Methyltr_RsmB-F"/>
    <property type="match status" value="1"/>
</dbReference>
<dbReference type="InterPro" id="IPR029063">
    <property type="entry name" value="SAM-dependent_MTases_sf"/>
</dbReference>
<dbReference type="NCBIfam" id="TIGR00563">
    <property type="entry name" value="rsmB"/>
    <property type="match status" value="1"/>
</dbReference>
<feature type="region of interest" description="Disordered" evidence="14">
    <location>
        <begin position="1"/>
        <end position="29"/>
    </location>
</feature>
<evidence type="ECO:0000256" key="11">
    <source>
        <dbReference type="ARBA" id="ARBA00031088"/>
    </source>
</evidence>
<dbReference type="Proteomes" id="UP000748752">
    <property type="component" value="Unassembled WGS sequence"/>
</dbReference>
<keyword evidence="7 13" id="KW-0808">Transferase</keyword>
<dbReference type="PRINTS" id="PR02008">
    <property type="entry name" value="RCMTFAMILY"/>
</dbReference>
<comment type="catalytic activity">
    <reaction evidence="12">
        <text>cytidine(967) in 16S rRNA + S-adenosyl-L-methionine = 5-methylcytidine(967) in 16S rRNA + S-adenosyl-L-homocysteine + H(+)</text>
        <dbReference type="Rhea" id="RHEA:42748"/>
        <dbReference type="Rhea" id="RHEA-COMP:10219"/>
        <dbReference type="Rhea" id="RHEA-COMP:10220"/>
        <dbReference type="ChEBI" id="CHEBI:15378"/>
        <dbReference type="ChEBI" id="CHEBI:57856"/>
        <dbReference type="ChEBI" id="CHEBI:59789"/>
        <dbReference type="ChEBI" id="CHEBI:74483"/>
        <dbReference type="ChEBI" id="CHEBI:82748"/>
        <dbReference type="EC" id="2.1.1.176"/>
    </reaction>
</comment>
<feature type="binding site" evidence="13">
    <location>
        <position position="330"/>
    </location>
    <ligand>
        <name>S-adenosyl-L-methionine</name>
        <dbReference type="ChEBI" id="CHEBI:59789"/>
    </ligand>
</feature>
<name>A0ABS1CK25_9GAMM</name>
<evidence type="ECO:0000256" key="14">
    <source>
        <dbReference type="SAM" id="MobiDB-lite"/>
    </source>
</evidence>
<dbReference type="InterPro" id="IPR035926">
    <property type="entry name" value="NusB-like_sf"/>
</dbReference>
<dbReference type="InterPro" id="IPR004573">
    <property type="entry name" value="rRNA_ssu_MeTfrase_B"/>
</dbReference>
<proteinExistence type="inferred from homology"/>
<dbReference type="Gene3D" id="1.10.940.10">
    <property type="entry name" value="NusB-like"/>
    <property type="match status" value="1"/>
</dbReference>
<dbReference type="Gene3D" id="1.10.287.730">
    <property type="entry name" value="Helix hairpin bin"/>
    <property type="match status" value="1"/>
</dbReference>
<dbReference type="PANTHER" id="PTHR22807:SF61">
    <property type="entry name" value="NOL1_NOP2_SUN FAMILY PROTEIN _ ANTITERMINATION NUSB DOMAIN-CONTAINING PROTEIN"/>
    <property type="match status" value="1"/>
</dbReference>
<feature type="compositionally biased region" description="Low complexity" evidence="14">
    <location>
        <begin position="18"/>
        <end position="29"/>
    </location>
</feature>
<evidence type="ECO:0000256" key="10">
    <source>
        <dbReference type="ARBA" id="ARBA00030399"/>
    </source>
</evidence>
<evidence type="ECO:0000313" key="16">
    <source>
        <dbReference type="EMBL" id="MBK1632204.1"/>
    </source>
</evidence>